<reference evidence="9 10" key="1">
    <citation type="submission" date="2019-04" db="EMBL/GenBank/DDBJ databases">
        <title>Natronospirillum operosus gen. nov., sp. nov., a haloalkaliphilic satellite isolated from decaying biomass of laboratory culture of cyanobacterium Geitlerinema sp. and proposal of Natronospirillaceae fam. nov. and Saccharospirillaceae fam. nov.</title>
        <authorList>
            <person name="Kevbrin V."/>
            <person name="Boltyanskaya Y."/>
            <person name="Koziaeva V."/>
            <person name="Grouzdev D.S."/>
            <person name="Park M."/>
            <person name="Cho J."/>
        </authorList>
    </citation>
    <scope>NUCLEOTIDE SEQUENCE [LARGE SCALE GENOMIC DNA]</scope>
    <source>
        <strain evidence="9 10">G-116</strain>
    </source>
</reference>
<feature type="transmembrane region" description="Helical" evidence="8">
    <location>
        <begin position="126"/>
        <end position="148"/>
    </location>
</feature>
<evidence type="ECO:0000256" key="6">
    <source>
        <dbReference type="ARBA" id="ARBA00023136"/>
    </source>
</evidence>
<evidence type="ECO:0000256" key="8">
    <source>
        <dbReference type="SAM" id="Phobius"/>
    </source>
</evidence>
<dbReference type="Pfam" id="PF03006">
    <property type="entry name" value="HlyIII"/>
    <property type="match status" value="1"/>
</dbReference>
<proteinExistence type="inferred from homology"/>
<evidence type="ECO:0000313" key="10">
    <source>
        <dbReference type="Proteomes" id="UP000297475"/>
    </source>
</evidence>
<comment type="subcellular location">
    <subcellularLocation>
        <location evidence="1">Cell membrane</location>
        <topology evidence="1">Multi-pass membrane protein</topology>
    </subcellularLocation>
</comment>
<keyword evidence="5 8" id="KW-1133">Transmembrane helix</keyword>
<evidence type="ECO:0000256" key="4">
    <source>
        <dbReference type="ARBA" id="ARBA00022692"/>
    </source>
</evidence>
<dbReference type="PANTHER" id="PTHR20855:SF3">
    <property type="entry name" value="LD03007P"/>
    <property type="match status" value="1"/>
</dbReference>
<organism evidence="9 10">
    <name type="scientific">Natronospirillum operosum</name>
    <dbReference type="NCBI Taxonomy" id="2759953"/>
    <lineage>
        <taxon>Bacteria</taxon>
        <taxon>Pseudomonadati</taxon>
        <taxon>Pseudomonadota</taxon>
        <taxon>Gammaproteobacteria</taxon>
        <taxon>Oceanospirillales</taxon>
        <taxon>Natronospirillaceae</taxon>
        <taxon>Natronospirillum</taxon>
    </lineage>
</organism>
<name>A0A4Z0WBZ8_9GAMM</name>
<dbReference type="NCBIfam" id="TIGR01065">
    <property type="entry name" value="hlyIII"/>
    <property type="match status" value="1"/>
</dbReference>
<keyword evidence="7" id="KW-0862">Zinc</keyword>
<evidence type="ECO:0000256" key="3">
    <source>
        <dbReference type="ARBA" id="ARBA00022475"/>
    </source>
</evidence>
<dbReference type="RefSeq" id="WP_135480918.1">
    <property type="nucleotide sequence ID" value="NZ_SRMF01000001.1"/>
</dbReference>
<feature type="binding site" evidence="7">
    <location>
        <position position="60"/>
    </location>
    <ligand>
        <name>Zn(2+)</name>
        <dbReference type="ChEBI" id="CHEBI:29105"/>
    </ligand>
</feature>
<evidence type="ECO:0000256" key="7">
    <source>
        <dbReference type="PIRSR" id="PIRSR604254-1"/>
    </source>
</evidence>
<feature type="binding site" evidence="7">
    <location>
        <position position="182"/>
    </location>
    <ligand>
        <name>Zn(2+)</name>
        <dbReference type="ChEBI" id="CHEBI:29105"/>
    </ligand>
</feature>
<feature type="transmembrane region" description="Helical" evidence="8">
    <location>
        <begin position="154"/>
        <end position="174"/>
    </location>
</feature>
<dbReference type="Proteomes" id="UP000297475">
    <property type="component" value="Unassembled WGS sequence"/>
</dbReference>
<dbReference type="OrthoDB" id="9813689at2"/>
<comment type="caution">
    <text evidence="9">The sequence shown here is derived from an EMBL/GenBank/DDBJ whole genome shotgun (WGS) entry which is preliminary data.</text>
</comment>
<dbReference type="PANTHER" id="PTHR20855">
    <property type="entry name" value="ADIPOR/PROGESTIN RECEPTOR-RELATED"/>
    <property type="match status" value="1"/>
</dbReference>
<evidence type="ECO:0000313" key="9">
    <source>
        <dbReference type="EMBL" id="TGG95334.1"/>
    </source>
</evidence>
<dbReference type="GO" id="GO:0140911">
    <property type="term" value="F:pore-forming activity"/>
    <property type="evidence" value="ECO:0007669"/>
    <property type="project" value="InterPro"/>
</dbReference>
<accession>A0A4Z0WBZ8</accession>
<dbReference type="GO" id="GO:0046872">
    <property type="term" value="F:metal ion binding"/>
    <property type="evidence" value="ECO:0007669"/>
    <property type="project" value="UniProtKB-KW"/>
</dbReference>
<dbReference type="AlphaFoldDB" id="A0A4Z0WBZ8"/>
<keyword evidence="6 8" id="KW-0472">Membrane</keyword>
<feature type="transmembrane region" description="Helical" evidence="8">
    <location>
        <begin position="39"/>
        <end position="61"/>
    </location>
</feature>
<sequence>MYHGERLNSISHLVGAIAALAGMAALITAAAIVADALTLVSVTVYGVTLVLLYTASTLYHSFDGTVKEIFKKIDHYAIYFLIAGTYTPFTLVTMGGAWGWSIFGVVWGLALLGIVIELLPFDRRRILPVIIYLLMGWVVVVALGPLVQSLPPSGLAWLVAGGVIYTLGVIFYALDKWIPHGHGIWHLFVLGGSVCHYVTIFVYVVLEPSGVLQV</sequence>
<dbReference type="InterPro" id="IPR004254">
    <property type="entry name" value="AdipoR/HlyIII-related"/>
</dbReference>
<dbReference type="GO" id="GO:0005886">
    <property type="term" value="C:plasma membrane"/>
    <property type="evidence" value="ECO:0007669"/>
    <property type="project" value="UniProtKB-SubCell"/>
</dbReference>
<feature type="transmembrane region" description="Helical" evidence="8">
    <location>
        <begin position="97"/>
        <end position="119"/>
    </location>
</feature>
<protein>
    <submittedName>
        <fullName evidence="9">Hemolysin III family protein</fullName>
    </submittedName>
</protein>
<keyword evidence="4 8" id="KW-0812">Transmembrane</keyword>
<keyword evidence="7" id="KW-0479">Metal-binding</keyword>
<dbReference type="EMBL" id="SRMF01000001">
    <property type="protein sequence ID" value="TGG95334.1"/>
    <property type="molecule type" value="Genomic_DNA"/>
</dbReference>
<evidence type="ECO:0000256" key="1">
    <source>
        <dbReference type="ARBA" id="ARBA00004651"/>
    </source>
</evidence>
<feature type="binding site" evidence="7">
    <location>
        <position position="186"/>
    </location>
    <ligand>
        <name>Zn(2+)</name>
        <dbReference type="ChEBI" id="CHEBI:29105"/>
    </ligand>
</feature>
<comment type="similarity">
    <text evidence="2">Belongs to the UPF0073 (Hly-III) family.</text>
</comment>
<keyword evidence="3" id="KW-1003">Cell membrane</keyword>
<feature type="transmembrane region" description="Helical" evidence="8">
    <location>
        <begin position="73"/>
        <end position="91"/>
    </location>
</feature>
<evidence type="ECO:0000256" key="5">
    <source>
        <dbReference type="ARBA" id="ARBA00022989"/>
    </source>
</evidence>
<keyword evidence="10" id="KW-1185">Reference proteome</keyword>
<evidence type="ECO:0000256" key="2">
    <source>
        <dbReference type="ARBA" id="ARBA00008488"/>
    </source>
</evidence>
<gene>
    <name evidence="9" type="ORF">E4656_02625</name>
</gene>
<dbReference type="InterPro" id="IPR005744">
    <property type="entry name" value="Hy-lIII"/>
</dbReference>
<feature type="transmembrane region" description="Helical" evidence="8">
    <location>
        <begin position="12"/>
        <end position="33"/>
    </location>
</feature>
<feature type="transmembrane region" description="Helical" evidence="8">
    <location>
        <begin position="186"/>
        <end position="206"/>
    </location>
</feature>